<evidence type="ECO:0000313" key="8">
    <source>
        <dbReference type="EMBL" id="MDA7416825.1"/>
    </source>
</evidence>
<feature type="transmembrane region" description="Helical" evidence="6">
    <location>
        <begin position="255"/>
        <end position="275"/>
    </location>
</feature>
<evidence type="ECO:0000256" key="5">
    <source>
        <dbReference type="ARBA" id="ARBA00023136"/>
    </source>
</evidence>
<sequence length="287" mass="31776">MREIELSGKPTRRPRGLRFWIVTLVTLAMVALTVSLGRWQLSRAAQKEALAARIEAQQTHPPIDLAGLQSIENIGSEMHRRVTLRGLWLPTQTVYLDNRQMHGRPGFYVLTPIALEGTERTYMVQRGWVPRNFMDRTQLPAVETPPGLVEITARIAPPPAQLMQLGKEEGAPAGAGAAAAQGAEPPSAAATPAATEPAPAGPQALRIRQNLDLHAFRVETGLPLREDFSLQQVGPASEGLDREWPQPALGIEKHYGYAFQWFGLATLVTVLYVWFQLIAPRRRRHRG</sequence>
<evidence type="ECO:0000256" key="1">
    <source>
        <dbReference type="ARBA" id="ARBA00004370"/>
    </source>
</evidence>
<feature type="transmembrane region" description="Helical" evidence="6">
    <location>
        <begin position="20"/>
        <end position="39"/>
    </location>
</feature>
<evidence type="ECO:0000256" key="7">
    <source>
        <dbReference type="SAM" id="MobiDB-lite"/>
    </source>
</evidence>
<dbReference type="PANTHER" id="PTHR23427">
    <property type="entry name" value="SURFEIT LOCUS PROTEIN"/>
    <property type="match status" value="1"/>
</dbReference>
<feature type="region of interest" description="Disordered" evidence="7">
    <location>
        <begin position="169"/>
        <end position="201"/>
    </location>
</feature>
<evidence type="ECO:0000313" key="9">
    <source>
        <dbReference type="Proteomes" id="UP001212602"/>
    </source>
</evidence>
<protein>
    <recommendedName>
        <fullName evidence="6">SURF1-like protein</fullName>
    </recommendedName>
</protein>
<evidence type="ECO:0000256" key="2">
    <source>
        <dbReference type="ARBA" id="ARBA00007165"/>
    </source>
</evidence>
<dbReference type="GO" id="GO:0005886">
    <property type="term" value="C:plasma membrane"/>
    <property type="evidence" value="ECO:0007669"/>
    <property type="project" value="UniProtKB-SubCell"/>
</dbReference>
<dbReference type="CDD" id="cd06662">
    <property type="entry name" value="SURF1"/>
    <property type="match status" value="1"/>
</dbReference>
<keyword evidence="4 6" id="KW-1133">Transmembrane helix</keyword>
<dbReference type="PANTHER" id="PTHR23427:SF2">
    <property type="entry name" value="SURFEIT LOCUS PROTEIN 1"/>
    <property type="match status" value="1"/>
</dbReference>
<dbReference type="RefSeq" id="WP_271428053.1">
    <property type="nucleotide sequence ID" value="NZ_JAQIPB010000003.1"/>
</dbReference>
<dbReference type="Pfam" id="PF02104">
    <property type="entry name" value="SURF1"/>
    <property type="match status" value="1"/>
</dbReference>
<comment type="subcellular location">
    <subcellularLocation>
        <location evidence="6">Cell membrane</location>
        <topology evidence="6">Multi-pass membrane protein</topology>
    </subcellularLocation>
    <subcellularLocation>
        <location evidence="1">Membrane</location>
    </subcellularLocation>
</comment>
<reference evidence="8" key="1">
    <citation type="submission" date="2023-01" db="EMBL/GenBank/DDBJ databases">
        <title>Xenophilus mangrovi sp. nov., isolated from soil of Mangrove nature reserve.</title>
        <authorList>
            <person name="Xu S."/>
            <person name="Liu Z."/>
            <person name="Xu Y."/>
        </authorList>
    </citation>
    <scope>NUCLEOTIDE SEQUENCE</scope>
    <source>
        <strain evidence="8">YW8</strain>
    </source>
</reference>
<evidence type="ECO:0000256" key="4">
    <source>
        <dbReference type="ARBA" id="ARBA00022989"/>
    </source>
</evidence>
<dbReference type="PROSITE" id="PS50895">
    <property type="entry name" value="SURF1"/>
    <property type="match status" value="1"/>
</dbReference>
<comment type="similarity">
    <text evidence="2 6">Belongs to the SURF1 family.</text>
</comment>
<organism evidence="8 9">
    <name type="scientific">Xenophilus arseniciresistens</name>
    <dbReference type="NCBI Taxonomy" id="1283306"/>
    <lineage>
        <taxon>Bacteria</taxon>
        <taxon>Pseudomonadati</taxon>
        <taxon>Pseudomonadota</taxon>
        <taxon>Betaproteobacteria</taxon>
        <taxon>Burkholderiales</taxon>
        <taxon>Comamonadaceae</taxon>
        <taxon>Xenophilus</taxon>
    </lineage>
</organism>
<name>A0AAE3SZT2_9BURK</name>
<dbReference type="InterPro" id="IPR045214">
    <property type="entry name" value="Surf1/Surf4"/>
</dbReference>
<feature type="compositionally biased region" description="Low complexity" evidence="7">
    <location>
        <begin position="171"/>
        <end position="201"/>
    </location>
</feature>
<proteinExistence type="inferred from homology"/>
<keyword evidence="3 6" id="KW-0812">Transmembrane</keyword>
<accession>A0AAE3SZT2</accession>
<dbReference type="InterPro" id="IPR002994">
    <property type="entry name" value="Surf1/Shy1"/>
</dbReference>
<keyword evidence="6" id="KW-1003">Cell membrane</keyword>
<gene>
    <name evidence="8" type="ORF">PGB34_10655</name>
</gene>
<dbReference type="EMBL" id="JAQIPB010000003">
    <property type="protein sequence ID" value="MDA7416825.1"/>
    <property type="molecule type" value="Genomic_DNA"/>
</dbReference>
<evidence type="ECO:0000256" key="3">
    <source>
        <dbReference type="ARBA" id="ARBA00022692"/>
    </source>
</evidence>
<keyword evidence="9" id="KW-1185">Reference proteome</keyword>
<evidence type="ECO:0000256" key="6">
    <source>
        <dbReference type="RuleBase" id="RU363076"/>
    </source>
</evidence>
<dbReference type="AlphaFoldDB" id="A0AAE3SZT2"/>
<dbReference type="Proteomes" id="UP001212602">
    <property type="component" value="Unassembled WGS sequence"/>
</dbReference>
<comment type="caution">
    <text evidence="8">The sequence shown here is derived from an EMBL/GenBank/DDBJ whole genome shotgun (WGS) entry which is preliminary data.</text>
</comment>
<keyword evidence="5 6" id="KW-0472">Membrane</keyword>